<dbReference type="InterPro" id="IPR014756">
    <property type="entry name" value="Ig_E-set"/>
</dbReference>
<keyword evidence="4" id="KW-0479">Metal-binding</keyword>
<dbReference type="OrthoDB" id="5242236at2"/>
<reference evidence="12 13" key="1">
    <citation type="submission" date="2019-04" db="EMBL/GenBank/DDBJ databases">
        <title>Kribbella sp. NEAU-THZ 27 nov., a novel actinomycete isolated from soil.</title>
        <authorList>
            <person name="Duan L."/>
        </authorList>
    </citation>
    <scope>NUCLEOTIDE SEQUENCE [LARGE SCALE GENOMIC DNA]</scope>
    <source>
        <strain evidence="13">NEAU-THZ27</strain>
    </source>
</reference>
<dbReference type="Pfam" id="PF04234">
    <property type="entry name" value="CopC"/>
    <property type="match status" value="1"/>
</dbReference>
<evidence type="ECO:0000256" key="9">
    <source>
        <dbReference type="SAM" id="Phobius"/>
    </source>
</evidence>
<feature type="transmembrane region" description="Helical" evidence="9">
    <location>
        <begin position="233"/>
        <end position="250"/>
    </location>
</feature>
<dbReference type="EMBL" id="SZPZ01000002">
    <property type="protein sequence ID" value="TKK80246.1"/>
    <property type="molecule type" value="Genomic_DNA"/>
</dbReference>
<dbReference type="PANTHER" id="PTHR34820:SF4">
    <property type="entry name" value="INNER MEMBRANE PROTEIN YEBZ"/>
    <property type="match status" value="1"/>
</dbReference>
<feature type="transmembrane region" description="Helical" evidence="9">
    <location>
        <begin position="396"/>
        <end position="415"/>
    </location>
</feature>
<dbReference type="InterPro" id="IPR014755">
    <property type="entry name" value="Cu-Rt/internalin_Ig-like"/>
</dbReference>
<name>A0A4U3LZ72_9ACTN</name>
<keyword evidence="2" id="KW-1003">Cell membrane</keyword>
<keyword evidence="7" id="KW-0186">Copper</keyword>
<dbReference type="InterPro" id="IPR032694">
    <property type="entry name" value="CopC/D"/>
</dbReference>
<feature type="transmembrane region" description="Helical" evidence="9">
    <location>
        <begin position="207"/>
        <end position="227"/>
    </location>
</feature>
<feature type="transmembrane region" description="Helical" evidence="9">
    <location>
        <begin position="326"/>
        <end position="344"/>
    </location>
</feature>
<feature type="domain" description="Copper resistance protein D" evidence="11">
    <location>
        <begin position="325"/>
        <end position="413"/>
    </location>
</feature>
<organism evidence="12 13">
    <name type="scientific">Kribbella jiaozuonensis</name>
    <dbReference type="NCBI Taxonomy" id="2575441"/>
    <lineage>
        <taxon>Bacteria</taxon>
        <taxon>Bacillati</taxon>
        <taxon>Actinomycetota</taxon>
        <taxon>Actinomycetes</taxon>
        <taxon>Propionibacteriales</taxon>
        <taxon>Kribbellaceae</taxon>
        <taxon>Kribbella</taxon>
    </lineage>
</organism>
<evidence type="ECO:0000256" key="2">
    <source>
        <dbReference type="ARBA" id="ARBA00022475"/>
    </source>
</evidence>
<feature type="transmembrane region" description="Helical" evidence="9">
    <location>
        <begin position="291"/>
        <end position="314"/>
    </location>
</feature>
<dbReference type="GO" id="GO:0005507">
    <property type="term" value="F:copper ion binding"/>
    <property type="evidence" value="ECO:0007669"/>
    <property type="project" value="InterPro"/>
</dbReference>
<dbReference type="Gene3D" id="2.60.40.1220">
    <property type="match status" value="1"/>
</dbReference>
<evidence type="ECO:0000259" key="10">
    <source>
        <dbReference type="Pfam" id="PF04234"/>
    </source>
</evidence>
<evidence type="ECO:0000256" key="1">
    <source>
        <dbReference type="ARBA" id="ARBA00004651"/>
    </source>
</evidence>
<feature type="transmembrane region" description="Helical" evidence="9">
    <location>
        <begin position="257"/>
        <end position="279"/>
    </location>
</feature>
<dbReference type="AlphaFoldDB" id="A0A4U3LZ72"/>
<proteinExistence type="predicted"/>
<dbReference type="Pfam" id="PF05425">
    <property type="entry name" value="CopD"/>
    <property type="match status" value="1"/>
</dbReference>
<dbReference type="GO" id="GO:0006825">
    <property type="term" value="P:copper ion transport"/>
    <property type="evidence" value="ECO:0007669"/>
    <property type="project" value="InterPro"/>
</dbReference>
<keyword evidence="8 9" id="KW-0472">Membrane</keyword>
<accession>A0A4U3LZ72</accession>
<dbReference type="InterPro" id="IPR007348">
    <property type="entry name" value="CopC_dom"/>
</dbReference>
<feature type="transmembrane region" description="Helical" evidence="9">
    <location>
        <begin position="180"/>
        <end position="200"/>
    </location>
</feature>
<keyword evidence="13" id="KW-1185">Reference proteome</keyword>
<evidence type="ECO:0000256" key="5">
    <source>
        <dbReference type="ARBA" id="ARBA00022729"/>
    </source>
</evidence>
<evidence type="ECO:0000259" key="11">
    <source>
        <dbReference type="Pfam" id="PF05425"/>
    </source>
</evidence>
<dbReference type="PANTHER" id="PTHR34820">
    <property type="entry name" value="INNER MEMBRANE PROTEIN YEBZ"/>
    <property type="match status" value="1"/>
</dbReference>
<keyword evidence="3 9" id="KW-0812">Transmembrane</keyword>
<evidence type="ECO:0000313" key="12">
    <source>
        <dbReference type="EMBL" id="TKK80246.1"/>
    </source>
</evidence>
<feature type="domain" description="CopC" evidence="10">
    <location>
        <begin position="63"/>
        <end position="159"/>
    </location>
</feature>
<dbReference type="SUPFAM" id="SSF81296">
    <property type="entry name" value="E set domains"/>
    <property type="match status" value="1"/>
</dbReference>
<comment type="caution">
    <text evidence="12">The sequence shown here is derived from an EMBL/GenBank/DDBJ whole genome shotgun (WGS) entry which is preliminary data.</text>
</comment>
<comment type="subcellular location">
    <subcellularLocation>
        <location evidence="1">Cell membrane</location>
        <topology evidence="1">Multi-pass membrane protein</topology>
    </subcellularLocation>
</comment>
<evidence type="ECO:0000256" key="4">
    <source>
        <dbReference type="ARBA" id="ARBA00022723"/>
    </source>
</evidence>
<keyword evidence="6 9" id="KW-1133">Transmembrane helix</keyword>
<dbReference type="Proteomes" id="UP000305836">
    <property type="component" value="Unassembled WGS sequence"/>
</dbReference>
<dbReference type="GO" id="GO:0046688">
    <property type="term" value="P:response to copper ion"/>
    <property type="evidence" value="ECO:0007669"/>
    <property type="project" value="InterPro"/>
</dbReference>
<feature type="transmembrane region" description="Helical" evidence="9">
    <location>
        <begin position="364"/>
        <end position="384"/>
    </location>
</feature>
<evidence type="ECO:0000256" key="7">
    <source>
        <dbReference type="ARBA" id="ARBA00023008"/>
    </source>
</evidence>
<evidence type="ECO:0000256" key="6">
    <source>
        <dbReference type="ARBA" id="ARBA00022989"/>
    </source>
</evidence>
<feature type="transmembrane region" description="Helical" evidence="9">
    <location>
        <begin position="544"/>
        <end position="562"/>
    </location>
</feature>
<dbReference type="InterPro" id="IPR008457">
    <property type="entry name" value="Cu-R_CopD_dom"/>
</dbReference>
<gene>
    <name evidence="12" type="ORF">FDA38_18140</name>
</gene>
<dbReference type="GO" id="GO:0042597">
    <property type="term" value="C:periplasmic space"/>
    <property type="evidence" value="ECO:0007669"/>
    <property type="project" value="InterPro"/>
</dbReference>
<evidence type="ECO:0000256" key="3">
    <source>
        <dbReference type="ARBA" id="ARBA00022692"/>
    </source>
</evidence>
<evidence type="ECO:0000256" key="8">
    <source>
        <dbReference type="ARBA" id="ARBA00023136"/>
    </source>
</evidence>
<sequence length="569" mass="59222">MTVGSSDDGRVMKRAVRRGGSYRRAVGAVSRRRREGEPVRHRCLLLLAGVLLLCALPSVAVAHTELVRADPADGAVLAESPGLARLWFSGDITASRSTARLVDEHGVMVLGAGVVAGSGDPRVIAVQLPRLADGTYGLLWEAVAARDSHTTSGTVTFSVGHSGALSVHRPSTSGGVLVRWVWLLALAGIVGPLALVVFVLRVPSDPIALAARQRLLIAAACSAVVAIGIHRTGLRLVCLVVLCALVGLVLTERVASVVLLVPIGGLMWLEATGSHAAALSSGHFAALLADAVHAFAGLLWLGAVPALLLVFWHGPRTELARSLRRPFSVVAAGSVLLVLVSGLYSAGLQVATPRWLIASTYGRLLLLKTALLGVIGLLGLLNAWRLRRRSVPRHTIAAEATVGALLLVAVAALVGQSPPAGARADVPPALARSGFVADLVVTVSATPNQPGVNWLTVIADSSRRPAPAPLGGVDLRIGDQAVPLQRLTDTRYFATYRAASAGAVRMVAVLHRGGREYAVPLDWNVSSPAVSLAPGLRLAPYVDGAALLLLELGVGVGAWWLIRGPGGRR</sequence>
<evidence type="ECO:0000313" key="13">
    <source>
        <dbReference type="Proteomes" id="UP000305836"/>
    </source>
</evidence>
<protein>
    <recommendedName>
        <fullName evidence="14">Copper transport protein</fullName>
    </recommendedName>
</protein>
<evidence type="ECO:0008006" key="14">
    <source>
        <dbReference type="Google" id="ProtNLM"/>
    </source>
</evidence>
<keyword evidence="5" id="KW-0732">Signal</keyword>
<dbReference type="GO" id="GO:0005886">
    <property type="term" value="C:plasma membrane"/>
    <property type="evidence" value="ECO:0007669"/>
    <property type="project" value="UniProtKB-SubCell"/>
</dbReference>